<gene>
    <name evidence="1" type="ORF">EF807_08385</name>
</gene>
<evidence type="ECO:0000313" key="1">
    <source>
        <dbReference type="EMBL" id="RZN66502.1"/>
    </source>
</evidence>
<evidence type="ECO:0000313" key="2">
    <source>
        <dbReference type="Proteomes" id="UP000320766"/>
    </source>
</evidence>
<sequence length="141" mass="16516">MRYLFKYRKERAKIEKEVYRPVAGVYLKGSDGNWYLFYPYIDSGADISLFTKTDCELLGYNLEEGKEHLVGGVSGLLRIFMHDIPMKIGEDVFNAKVGFADREEVPRLLGRMGIFKRYEVCFDEKDLIVHFIKEEDECPER</sequence>
<dbReference type="InterPro" id="IPR021109">
    <property type="entry name" value="Peptidase_aspartic_dom_sf"/>
</dbReference>
<protein>
    <recommendedName>
        <fullName evidence="3">Peptidase A2 domain-containing protein</fullName>
    </recommendedName>
</protein>
<dbReference type="Proteomes" id="UP000320766">
    <property type="component" value="Unassembled WGS sequence"/>
</dbReference>
<evidence type="ECO:0008006" key="3">
    <source>
        <dbReference type="Google" id="ProtNLM"/>
    </source>
</evidence>
<dbReference type="EMBL" id="RXIL01000159">
    <property type="protein sequence ID" value="RZN66502.1"/>
    <property type="molecule type" value="Genomic_DNA"/>
</dbReference>
<organism evidence="1 2">
    <name type="scientific">Candidatus Methanolliviera hydrocarbonicum</name>
    <dbReference type="NCBI Taxonomy" id="2491085"/>
    <lineage>
        <taxon>Archaea</taxon>
        <taxon>Methanobacteriati</taxon>
        <taxon>Methanobacteriota</taxon>
        <taxon>Candidatus Methanoliparia</taxon>
        <taxon>Candidatus Methanoliparales</taxon>
        <taxon>Candidatus Methanollivieraceae</taxon>
        <taxon>Candidatus Methanolliviera</taxon>
    </lineage>
</organism>
<proteinExistence type="predicted"/>
<dbReference type="AlphaFoldDB" id="A0A520KUJ6"/>
<dbReference type="Gene3D" id="2.40.70.10">
    <property type="entry name" value="Acid Proteases"/>
    <property type="match status" value="1"/>
</dbReference>
<name>A0A520KUJ6_9EURY</name>
<dbReference type="SUPFAM" id="SSF50630">
    <property type="entry name" value="Acid proteases"/>
    <property type="match status" value="1"/>
</dbReference>
<reference evidence="1 2" key="1">
    <citation type="journal article" date="2019" name="Nat. Microbiol.">
        <title>Wide diversity of methane and short-chain alkane metabolisms in uncultured archaea.</title>
        <authorList>
            <person name="Borrel G."/>
            <person name="Adam P.S."/>
            <person name="McKay L.J."/>
            <person name="Chen L.X."/>
            <person name="Sierra-Garcia I.N."/>
            <person name="Sieber C.M."/>
            <person name="Letourneur Q."/>
            <person name="Ghozlane A."/>
            <person name="Andersen G.L."/>
            <person name="Li W.J."/>
            <person name="Hallam S.J."/>
            <person name="Muyzer G."/>
            <person name="de Oliveira V.M."/>
            <person name="Inskeep W.P."/>
            <person name="Banfield J.F."/>
            <person name="Gribaldo S."/>
        </authorList>
    </citation>
    <scope>NUCLEOTIDE SEQUENCE [LARGE SCALE GENOMIC DNA]</scope>
    <source>
        <strain evidence="1">NM1b</strain>
    </source>
</reference>
<comment type="caution">
    <text evidence="1">The sequence shown here is derived from an EMBL/GenBank/DDBJ whole genome shotgun (WGS) entry which is preliminary data.</text>
</comment>
<accession>A0A520KUJ6</accession>